<dbReference type="EMBL" id="VCAZ01000193">
    <property type="protein sequence ID" value="TTF11755.1"/>
    <property type="molecule type" value="Genomic_DNA"/>
</dbReference>
<protein>
    <submittedName>
        <fullName evidence="1">Uncharacterized protein</fullName>
    </submittedName>
</protein>
<organism evidence="1 2">
    <name type="scientific">Bagarius yarrelli</name>
    <name type="common">Goonch</name>
    <name type="synonym">Bagrus yarrelli</name>
    <dbReference type="NCBI Taxonomy" id="175774"/>
    <lineage>
        <taxon>Eukaryota</taxon>
        <taxon>Metazoa</taxon>
        <taxon>Chordata</taxon>
        <taxon>Craniata</taxon>
        <taxon>Vertebrata</taxon>
        <taxon>Euteleostomi</taxon>
        <taxon>Actinopterygii</taxon>
        <taxon>Neopterygii</taxon>
        <taxon>Teleostei</taxon>
        <taxon>Ostariophysi</taxon>
        <taxon>Siluriformes</taxon>
        <taxon>Sisoridae</taxon>
        <taxon>Sisorinae</taxon>
        <taxon>Bagarius</taxon>
    </lineage>
</organism>
<comment type="caution">
    <text evidence="1">The sequence shown here is derived from an EMBL/GenBank/DDBJ whole genome shotgun (WGS) entry which is preliminary data.</text>
</comment>
<name>A0A556VAI7_BAGYA</name>
<proteinExistence type="predicted"/>
<dbReference type="OrthoDB" id="8767827at2759"/>
<accession>A0A556VAI7</accession>
<gene>
    <name evidence="1" type="ORF">Baya_15059</name>
</gene>
<dbReference type="Proteomes" id="UP000319801">
    <property type="component" value="Unassembled WGS sequence"/>
</dbReference>
<evidence type="ECO:0000313" key="1">
    <source>
        <dbReference type="EMBL" id="TTF11755.1"/>
    </source>
</evidence>
<sequence length="202" mass="22830">MSAFFGGDLCGFSVHSHLTVPTRFKCVMLLIDASVLIKKTKEPPSEMLPGDVETRGQRKLPSENPVDKGIYLSLHKIKEPGTYLNFTVTWNNSLALKHGSEIMVPFAGPYVLYFCALVKGKETKGNLTLLQGRTSISFELPATKDNRCVRHQKVISLYEKEKVTFSFRNTYEPYLYLQVLNVGLQYLLGAQDFETPEYDPLD</sequence>
<keyword evidence="2" id="KW-1185">Reference proteome</keyword>
<reference evidence="1 2" key="1">
    <citation type="journal article" date="2019" name="Genome Biol. Evol.">
        <title>Whole-Genome Sequencing of the Giant Devil Catfish, Bagarius yarrelli.</title>
        <authorList>
            <person name="Jiang W."/>
            <person name="Lv Y."/>
            <person name="Cheng L."/>
            <person name="Yang K."/>
            <person name="Chao B."/>
            <person name="Wang X."/>
            <person name="Li Y."/>
            <person name="Pan X."/>
            <person name="You X."/>
            <person name="Zhang Y."/>
            <person name="Yang J."/>
            <person name="Li J."/>
            <person name="Zhang X."/>
            <person name="Liu S."/>
            <person name="Sun C."/>
            <person name="Yang J."/>
            <person name="Shi Q."/>
        </authorList>
    </citation>
    <scope>NUCLEOTIDE SEQUENCE [LARGE SCALE GENOMIC DNA]</scope>
    <source>
        <strain evidence="1">JWS20170419001</strain>
        <tissue evidence="1">Muscle</tissue>
    </source>
</reference>
<evidence type="ECO:0000313" key="2">
    <source>
        <dbReference type="Proteomes" id="UP000319801"/>
    </source>
</evidence>
<dbReference type="AlphaFoldDB" id="A0A556VAI7"/>